<protein>
    <recommendedName>
        <fullName evidence="3">F-box domain-containing protein</fullName>
    </recommendedName>
</protein>
<evidence type="ECO:0000313" key="1">
    <source>
        <dbReference type="EMBL" id="EEU46058.1"/>
    </source>
</evidence>
<keyword evidence="2" id="KW-1185">Reference proteome</keyword>
<dbReference type="eggNOG" id="ENOG502RQ1J">
    <property type="taxonomic scope" value="Eukaryota"/>
</dbReference>
<dbReference type="KEGG" id="nhe:NECHADRAFT_79176"/>
<sequence length="423" mass="48782">MAKRKLTFHELPQDCYNAIAGFTDGASLDSLTRASKRYYDAFAQSNFEEIRFDDTQGYLSCKLRAFLLLKTNTNMNQIRQHIRVATINLRYTHLDSSMAGDYPLANDEEDEHLVSRIVDALTRMTALQNLTLDLEGFSAQQSLSFSVQLGPTRRWDIIHTLRLNAPSVDGPPAIDIRPVGVRLPPPQPWEDNYNLPPGVFSAVLDHCDAKVLKAIHLYKWYGSREYDAVKRKYRDRTGDDPHNPPSRQLHKLHLYHDHPKSAYHKCTPTFDVDVLDSIIEDFPYLQWLILSEKPYTIRGVSRDRRGILSKAETLAQRVQSSRLKRLAFDLRRTRFHGRVIRKDFAAAFVEEGPREISEEEVDDWYSTLIRLMFEHAPRLEQLVIFDNFPIYHIGTRSSSGPMLVRRETLVGTKHSSAFPRGLM</sequence>
<dbReference type="EMBL" id="GG698898">
    <property type="protein sequence ID" value="EEU46058.1"/>
    <property type="molecule type" value="Genomic_DNA"/>
</dbReference>
<name>C7YQP4_FUSV7</name>
<reference evidence="1 2" key="1">
    <citation type="journal article" date="2009" name="PLoS Genet.">
        <title>The genome of Nectria haematococca: contribution of supernumerary chromosomes to gene expansion.</title>
        <authorList>
            <person name="Coleman J.J."/>
            <person name="Rounsley S.D."/>
            <person name="Rodriguez-Carres M."/>
            <person name="Kuo A."/>
            <person name="Wasmann C.C."/>
            <person name="Grimwood J."/>
            <person name="Schmutz J."/>
            <person name="Taga M."/>
            <person name="White G.J."/>
            <person name="Zhou S."/>
            <person name="Schwartz D.C."/>
            <person name="Freitag M."/>
            <person name="Ma L.J."/>
            <person name="Danchin E.G."/>
            <person name="Henrissat B."/>
            <person name="Coutinho P.M."/>
            <person name="Nelson D.R."/>
            <person name="Straney D."/>
            <person name="Napoli C.A."/>
            <person name="Barker B.M."/>
            <person name="Gribskov M."/>
            <person name="Rep M."/>
            <person name="Kroken S."/>
            <person name="Molnar I."/>
            <person name="Rensing C."/>
            <person name="Kennell J.C."/>
            <person name="Zamora J."/>
            <person name="Farman M.L."/>
            <person name="Selker E.U."/>
            <person name="Salamov A."/>
            <person name="Shapiro H."/>
            <person name="Pangilinan J."/>
            <person name="Lindquist E."/>
            <person name="Lamers C."/>
            <person name="Grigoriev I.V."/>
            <person name="Geiser D.M."/>
            <person name="Covert S.F."/>
            <person name="Temporini E."/>
            <person name="Vanetten H.D."/>
        </authorList>
    </citation>
    <scope>NUCLEOTIDE SEQUENCE [LARGE SCALE GENOMIC DNA]</scope>
    <source>
        <strain evidence="2">ATCC MYA-4622 / CBS 123669 / FGSC 9596 / NRRL 45880 / 77-13-4</strain>
    </source>
</reference>
<dbReference type="OMA" id="VCIFINS"/>
<dbReference type="RefSeq" id="XP_003051771.1">
    <property type="nucleotide sequence ID" value="XM_003051725.1"/>
</dbReference>
<organism evidence="1 2">
    <name type="scientific">Fusarium vanettenii (strain ATCC MYA-4622 / CBS 123669 / FGSC 9596 / NRRL 45880 / 77-13-4)</name>
    <name type="common">Fusarium solani subsp. pisi</name>
    <dbReference type="NCBI Taxonomy" id="660122"/>
    <lineage>
        <taxon>Eukaryota</taxon>
        <taxon>Fungi</taxon>
        <taxon>Dikarya</taxon>
        <taxon>Ascomycota</taxon>
        <taxon>Pezizomycotina</taxon>
        <taxon>Sordariomycetes</taxon>
        <taxon>Hypocreomycetidae</taxon>
        <taxon>Hypocreales</taxon>
        <taxon>Nectriaceae</taxon>
        <taxon>Fusarium</taxon>
        <taxon>Fusarium solani species complex</taxon>
        <taxon>Fusarium vanettenii</taxon>
    </lineage>
</organism>
<dbReference type="OrthoDB" id="5050657at2759"/>
<dbReference type="InParanoid" id="C7YQP4"/>
<dbReference type="AlphaFoldDB" id="C7YQP4"/>
<dbReference type="GeneID" id="9673597"/>
<gene>
    <name evidence="1" type="ORF">NECHADRAFT_79176</name>
</gene>
<accession>C7YQP4</accession>
<dbReference type="Proteomes" id="UP000005206">
    <property type="component" value="Chromosome 4"/>
</dbReference>
<evidence type="ECO:0000313" key="2">
    <source>
        <dbReference type="Proteomes" id="UP000005206"/>
    </source>
</evidence>
<evidence type="ECO:0008006" key="3">
    <source>
        <dbReference type="Google" id="ProtNLM"/>
    </source>
</evidence>
<dbReference type="HOGENOM" id="CLU_721697_0_0_1"/>
<proteinExistence type="predicted"/>
<dbReference type="VEuPathDB" id="FungiDB:NECHADRAFT_79176"/>